<protein>
    <submittedName>
        <fullName evidence="3">UDP-4-amino-4, 6-dideoxy-N-acetyl-beta-L-altrosamine N-acetyltransferase</fullName>
        <ecNumber evidence="3">2.3.1.202</ecNumber>
    </submittedName>
</protein>
<accession>A0A9D2GSZ1</accession>
<dbReference type="InterPro" id="IPR020036">
    <property type="entry name" value="PseH"/>
</dbReference>
<comment type="caution">
    <text evidence="3">The sequence shown here is derived from an EMBL/GenBank/DDBJ whole genome shotgun (WGS) entry which is preliminary data.</text>
</comment>
<dbReference type="Pfam" id="PF00551">
    <property type="entry name" value="Formyl_trans_N"/>
    <property type="match status" value="1"/>
</dbReference>
<keyword evidence="3" id="KW-0012">Acyltransferase</keyword>
<dbReference type="EC" id="2.3.1.202" evidence="3"/>
<dbReference type="InterPro" id="IPR016181">
    <property type="entry name" value="Acyl_CoA_acyltransferase"/>
</dbReference>
<gene>
    <name evidence="3" type="primary">pseH</name>
    <name evidence="3" type="ORF">H9804_02470</name>
</gene>
<dbReference type="PANTHER" id="PTHR11138:SF5">
    <property type="entry name" value="METHIONYL-TRNA FORMYLTRANSFERASE, MITOCHONDRIAL"/>
    <property type="match status" value="1"/>
</dbReference>
<dbReference type="Gene3D" id="3.40.50.170">
    <property type="entry name" value="Formyl transferase, N-terminal domain"/>
    <property type="match status" value="1"/>
</dbReference>
<feature type="domain" description="N-acetyltransferase" evidence="2">
    <location>
        <begin position="245"/>
        <end position="336"/>
    </location>
</feature>
<dbReference type="EMBL" id="DXAQ01000035">
    <property type="protein sequence ID" value="HIZ88784.1"/>
    <property type="molecule type" value="Genomic_DNA"/>
</dbReference>
<dbReference type="InterPro" id="IPR036477">
    <property type="entry name" value="Formyl_transf_N_sf"/>
</dbReference>
<feature type="domain" description="Formyl transferase N-terminal" evidence="1">
    <location>
        <begin position="37"/>
        <end position="129"/>
    </location>
</feature>
<dbReference type="InterPro" id="IPR000182">
    <property type="entry name" value="GNAT_dom"/>
</dbReference>
<dbReference type="InterPro" id="IPR002376">
    <property type="entry name" value="Formyl_transf_N"/>
</dbReference>
<dbReference type="GO" id="GO:0005829">
    <property type="term" value="C:cytosol"/>
    <property type="evidence" value="ECO:0007669"/>
    <property type="project" value="TreeGrafter"/>
</dbReference>
<dbReference type="AlphaFoldDB" id="A0A9D2GSZ1"/>
<reference evidence="3" key="2">
    <citation type="submission" date="2021-04" db="EMBL/GenBank/DDBJ databases">
        <authorList>
            <person name="Gilroy R."/>
        </authorList>
    </citation>
    <scope>NUCLEOTIDE SEQUENCE</scope>
    <source>
        <strain evidence="3">ChiW4-1371</strain>
    </source>
</reference>
<dbReference type="GO" id="GO:0004479">
    <property type="term" value="F:methionyl-tRNA formyltransferase activity"/>
    <property type="evidence" value="ECO:0007669"/>
    <property type="project" value="TreeGrafter"/>
</dbReference>
<dbReference type="Proteomes" id="UP000824176">
    <property type="component" value="Unassembled WGS sequence"/>
</dbReference>
<dbReference type="SUPFAM" id="SSF55729">
    <property type="entry name" value="Acyl-CoA N-acyltransferases (Nat)"/>
    <property type="match status" value="1"/>
</dbReference>
<name>A0A9D2GSZ1_9BACT</name>
<evidence type="ECO:0000313" key="3">
    <source>
        <dbReference type="EMBL" id="HIZ88784.1"/>
    </source>
</evidence>
<evidence type="ECO:0000313" key="4">
    <source>
        <dbReference type="Proteomes" id="UP000824176"/>
    </source>
</evidence>
<reference evidence="3" key="1">
    <citation type="journal article" date="2021" name="PeerJ">
        <title>Extensive microbial diversity within the chicken gut microbiome revealed by metagenomics and culture.</title>
        <authorList>
            <person name="Gilroy R."/>
            <person name="Ravi A."/>
            <person name="Getino M."/>
            <person name="Pursley I."/>
            <person name="Horton D.L."/>
            <person name="Alikhan N.F."/>
            <person name="Baker D."/>
            <person name="Gharbi K."/>
            <person name="Hall N."/>
            <person name="Watson M."/>
            <person name="Adriaenssens E.M."/>
            <person name="Foster-Nyarko E."/>
            <person name="Jarju S."/>
            <person name="Secka A."/>
            <person name="Antonio M."/>
            <person name="Oren A."/>
            <person name="Chaudhuri R.R."/>
            <person name="La Ragione R."/>
            <person name="Hildebrand F."/>
            <person name="Pallen M.J."/>
        </authorList>
    </citation>
    <scope>NUCLEOTIDE SEQUENCE</scope>
    <source>
        <strain evidence="3">ChiW4-1371</strain>
    </source>
</reference>
<dbReference type="Pfam" id="PF00583">
    <property type="entry name" value="Acetyltransf_1"/>
    <property type="match status" value="1"/>
</dbReference>
<organism evidence="3 4">
    <name type="scientific">Candidatus Mucispirillum faecigallinarum</name>
    <dbReference type="NCBI Taxonomy" id="2838699"/>
    <lineage>
        <taxon>Bacteria</taxon>
        <taxon>Pseudomonadati</taxon>
        <taxon>Deferribacterota</taxon>
        <taxon>Deferribacteres</taxon>
        <taxon>Deferribacterales</taxon>
        <taxon>Mucispirillaceae</taxon>
        <taxon>Mucispirillum</taxon>
    </lineage>
</organism>
<proteinExistence type="predicted"/>
<dbReference type="NCBIfam" id="TIGR03585">
    <property type="entry name" value="PseH"/>
    <property type="match status" value="1"/>
</dbReference>
<dbReference type="Gene3D" id="3.40.630.30">
    <property type="match status" value="1"/>
</dbReference>
<dbReference type="GO" id="GO:0016747">
    <property type="term" value="F:acyltransferase activity, transferring groups other than amino-acyl groups"/>
    <property type="evidence" value="ECO:0007669"/>
    <property type="project" value="InterPro"/>
</dbReference>
<evidence type="ECO:0000259" key="2">
    <source>
        <dbReference type="Pfam" id="PF00583"/>
    </source>
</evidence>
<dbReference type="SUPFAM" id="SSF53328">
    <property type="entry name" value="Formyltransferase"/>
    <property type="match status" value="1"/>
</dbReference>
<evidence type="ECO:0000259" key="1">
    <source>
        <dbReference type="Pfam" id="PF00551"/>
    </source>
</evidence>
<sequence>MNILLLGEKCSLINDTLNLKGHNTFLFTDKIVAENVLNYDFIISFGYRHIISKDIIDLFPDKIINMHISFLPYNKGADPNLWSYLENSPKGVTIHKIDKGINTGDILLQKEVQDNIETDTLKTSFNRLIDEIVILFNDNADDILNGRFQGQKQLGNGSMHYLRNKEKYLYVLNNGYDTLVKDLITESSNNKTNNDIYLTLSDNNMNVSLRNFIYCNTGLVNEILLWRNHETIRLNSKNNHIINIEEHYKFIQFLKHDKKQMYFVVLQNNIYLGVISFADINTESAYIGYYKNPFTNMHGIGRLLIKSAKNYAYNTLGLKEIYMEVFNNNDISKHCVLQEGFEEISKQNNLIIYKLRLK</sequence>
<keyword evidence="3" id="KW-0808">Transferase</keyword>
<dbReference type="PANTHER" id="PTHR11138">
    <property type="entry name" value="METHIONYL-TRNA FORMYLTRANSFERASE"/>
    <property type="match status" value="1"/>
</dbReference>